<evidence type="ECO:0000256" key="4">
    <source>
        <dbReference type="ARBA" id="ARBA00022989"/>
    </source>
</evidence>
<feature type="transmembrane region" description="Helical" evidence="6">
    <location>
        <begin position="320"/>
        <end position="338"/>
    </location>
</feature>
<dbReference type="EMBL" id="JAQMJV010000002">
    <property type="protein sequence ID" value="MDB8619359.1"/>
    <property type="molecule type" value="Genomic_DNA"/>
</dbReference>
<feature type="transmembrane region" description="Helical" evidence="6">
    <location>
        <begin position="58"/>
        <end position="77"/>
    </location>
</feature>
<dbReference type="Proteomes" id="UP000441330">
    <property type="component" value="Unassembled WGS sequence"/>
</dbReference>
<name>A0A0F3H4X6_STRPA</name>
<accession>A0A0F3H4X6</accession>
<dbReference type="Pfam" id="PF02653">
    <property type="entry name" value="BPD_transp_2"/>
    <property type="match status" value="1"/>
</dbReference>
<dbReference type="Proteomes" id="UP000285773">
    <property type="component" value="Unassembled WGS sequence"/>
</dbReference>
<evidence type="ECO:0000313" key="11">
    <source>
        <dbReference type="EMBL" id="WNB82537.1"/>
    </source>
</evidence>
<evidence type="ECO:0000313" key="12">
    <source>
        <dbReference type="Proteomes" id="UP000285725"/>
    </source>
</evidence>
<reference evidence="12 13" key="1">
    <citation type="submission" date="2018-08" db="EMBL/GenBank/DDBJ databases">
        <title>A genome reference for cultivated species of the human gut microbiota.</title>
        <authorList>
            <person name="Zou Y."/>
            <person name="Xue W."/>
            <person name="Luo G."/>
        </authorList>
    </citation>
    <scope>NUCLEOTIDE SEQUENCE [LARGE SCALE GENOMIC DNA]</scope>
    <source>
        <strain evidence="10 12">AF30-12BH</strain>
        <strain evidence="9 13">AM33-3BH</strain>
    </source>
</reference>
<evidence type="ECO:0000256" key="5">
    <source>
        <dbReference type="ARBA" id="ARBA00023136"/>
    </source>
</evidence>
<feature type="transmembrane region" description="Helical" evidence="6">
    <location>
        <begin position="276"/>
        <end position="300"/>
    </location>
</feature>
<dbReference type="EMBL" id="QSIO01000001">
    <property type="protein sequence ID" value="RHC95884.1"/>
    <property type="molecule type" value="Genomic_DNA"/>
</dbReference>
<evidence type="ECO:0000313" key="10">
    <source>
        <dbReference type="EMBL" id="RHN25302.1"/>
    </source>
</evidence>
<dbReference type="Proteomes" id="UP001212685">
    <property type="component" value="Unassembled WGS sequence"/>
</dbReference>
<reference evidence="7" key="3">
    <citation type="submission" date="2023-01" db="EMBL/GenBank/DDBJ databases">
        <title>Human gut microbiome strain richness.</title>
        <authorList>
            <person name="Chen-Liaw A."/>
        </authorList>
    </citation>
    <scope>NUCLEOTIDE SEQUENCE</scope>
    <source>
        <strain evidence="7">1001262st2_G8_1001262B_160229</strain>
    </source>
</reference>
<dbReference type="GO" id="GO:0005886">
    <property type="term" value="C:plasma membrane"/>
    <property type="evidence" value="ECO:0007669"/>
    <property type="project" value="UniProtKB-SubCell"/>
</dbReference>
<keyword evidence="5 6" id="KW-0472">Membrane</keyword>
<dbReference type="GO" id="GO:0022857">
    <property type="term" value="F:transmembrane transporter activity"/>
    <property type="evidence" value="ECO:0007669"/>
    <property type="project" value="InterPro"/>
</dbReference>
<evidence type="ECO:0000313" key="14">
    <source>
        <dbReference type="Proteomes" id="UP000441330"/>
    </source>
</evidence>
<feature type="transmembrane region" description="Helical" evidence="6">
    <location>
        <begin position="193"/>
        <end position="211"/>
    </location>
</feature>
<evidence type="ECO:0000313" key="7">
    <source>
        <dbReference type="EMBL" id="MDB8619359.1"/>
    </source>
</evidence>
<dbReference type="EMBL" id="CP133988">
    <property type="protein sequence ID" value="WNB82537.1"/>
    <property type="molecule type" value="Genomic_DNA"/>
</dbReference>
<organism evidence="8 14">
    <name type="scientific">Streptococcus parasanguinis</name>
    <dbReference type="NCBI Taxonomy" id="1318"/>
    <lineage>
        <taxon>Bacteria</taxon>
        <taxon>Bacillati</taxon>
        <taxon>Bacillota</taxon>
        <taxon>Bacilli</taxon>
        <taxon>Lactobacillales</taxon>
        <taxon>Streptococcaceae</taxon>
        <taxon>Streptococcus</taxon>
    </lineage>
</organism>
<keyword evidence="2" id="KW-1003">Cell membrane</keyword>
<dbReference type="PANTHER" id="PTHR47089:SF1">
    <property type="entry name" value="GUANOSINE ABC TRANSPORTER PERMEASE PROTEIN NUPP"/>
    <property type="match status" value="1"/>
</dbReference>
<protein>
    <submittedName>
        <fullName evidence="8">ABC transporter permease</fullName>
    </submittedName>
</protein>
<dbReference type="InterPro" id="IPR001851">
    <property type="entry name" value="ABC_transp_permease"/>
</dbReference>
<dbReference type="EMBL" id="WMZJ01000004">
    <property type="protein sequence ID" value="MTS54496.1"/>
    <property type="molecule type" value="Genomic_DNA"/>
</dbReference>
<proteinExistence type="predicted"/>
<reference evidence="11" key="4">
    <citation type="submission" date="2023-09" db="EMBL/GenBank/DDBJ databases">
        <title>Streptococcus_parasanguinius_hifiasm_complete_genome_Zymo_Research_ D6332.</title>
        <authorList>
            <person name="Damerum A."/>
        </authorList>
    </citation>
    <scope>NUCLEOTIDE SEQUENCE</scope>
    <source>
        <strain evidence="11">B-1756</strain>
    </source>
</reference>
<dbReference type="RefSeq" id="WP_003007621.1">
    <property type="nucleotide sequence ID" value="NZ_CABJDC010000004.1"/>
</dbReference>
<evidence type="ECO:0000256" key="6">
    <source>
        <dbReference type="SAM" id="Phobius"/>
    </source>
</evidence>
<feature type="transmembrane region" description="Helical" evidence="6">
    <location>
        <begin position="112"/>
        <end position="132"/>
    </location>
</feature>
<evidence type="ECO:0000313" key="9">
    <source>
        <dbReference type="EMBL" id="RHC95884.1"/>
    </source>
</evidence>
<reference evidence="8 14" key="2">
    <citation type="journal article" date="2019" name="Nat. Med.">
        <title>A library of human gut bacterial isolates paired with longitudinal multiomics data enables mechanistic microbiome research.</title>
        <authorList>
            <person name="Poyet M."/>
            <person name="Groussin M."/>
            <person name="Gibbons S.M."/>
            <person name="Avila-Pacheco J."/>
            <person name="Jiang X."/>
            <person name="Kearney S.M."/>
            <person name="Perrotta A.R."/>
            <person name="Berdy B."/>
            <person name="Zhao S."/>
            <person name="Lieberman T.D."/>
            <person name="Swanson P.K."/>
            <person name="Smith M."/>
            <person name="Roesemann S."/>
            <person name="Alexander J.E."/>
            <person name="Rich S.A."/>
            <person name="Livny J."/>
            <person name="Vlamakis H."/>
            <person name="Clish C."/>
            <person name="Bullock K."/>
            <person name="Deik A."/>
            <person name="Scott J."/>
            <person name="Pierce K.A."/>
            <person name="Xavier R.J."/>
            <person name="Alm E.J."/>
        </authorList>
    </citation>
    <scope>NUCLEOTIDE SEQUENCE [LARGE SCALE GENOMIC DNA]</scope>
    <source>
        <strain evidence="8 14">BIOML-A1</strain>
    </source>
</reference>
<evidence type="ECO:0000256" key="2">
    <source>
        <dbReference type="ARBA" id="ARBA00022475"/>
    </source>
</evidence>
<evidence type="ECO:0000313" key="8">
    <source>
        <dbReference type="EMBL" id="MTS54496.1"/>
    </source>
</evidence>
<dbReference type="AlphaFoldDB" id="A0A0F3H4X6"/>
<evidence type="ECO:0000256" key="3">
    <source>
        <dbReference type="ARBA" id="ARBA00022692"/>
    </source>
</evidence>
<dbReference type="Proteomes" id="UP001248323">
    <property type="component" value="Chromosome"/>
</dbReference>
<dbReference type="PANTHER" id="PTHR47089">
    <property type="entry name" value="ABC TRANSPORTER, PERMEASE PROTEIN"/>
    <property type="match status" value="1"/>
</dbReference>
<dbReference type="EMBL" id="QRQU01000004">
    <property type="protein sequence ID" value="RHN25302.1"/>
    <property type="molecule type" value="Genomic_DNA"/>
</dbReference>
<evidence type="ECO:0000313" key="13">
    <source>
        <dbReference type="Proteomes" id="UP000285773"/>
    </source>
</evidence>
<keyword evidence="4 6" id="KW-1133">Transmembrane helix</keyword>
<gene>
    <name evidence="9" type="ORF">DW820_01790</name>
    <name evidence="10" type="ORF">DWZ19_06950</name>
    <name evidence="8" type="ORF">GMC94_06380</name>
    <name evidence="7" type="ORF">PNV36_02935</name>
    <name evidence="11" type="ORF">RDV49_06360</name>
</gene>
<keyword evidence="3 6" id="KW-0812">Transmembrane</keyword>
<feature type="transmembrane region" description="Helical" evidence="6">
    <location>
        <begin position="241"/>
        <end position="264"/>
    </location>
</feature>
<dbReference type="CDD" id="cd06580">
    <property type="entry name" value="TM_PBP1_transp_TpRbsC_like"/>
    <property type="match status" value="1"/>
</dbReference>
<feature type="transmembrane region" description="Helical" evidence="6">
    <location>
        <begin position="12"/>
        <end position="37"/>
    </location>
</feature>
<comment type="subcellular location">
    <subcellularLocation>
        <location evidence="1">Cell membrane</location>
        <topology evidence="1">Multi-pass membrane protein</topology>
    </subcellularLocation>
</comment>
<dbReference type="Proteomes" id="UP000285725">
    <property type="component" value="Unassembled WGS sequence"/>
</dbReference>
<sequence length="353" mass="37610">MNKNLKQIAVPLVSVLLGLVLGAIIMWAFSYDALWGYELLFKKAFGSIKSWGNISRAMGPLILVALGFSVASRAGFFNVGLPGQAFAGWIMATWFALSFPNMPRLLMIPMTVLIAAIAGGFIGAIPGFLRAYLGTSEVIITIMMNYIVLYGGNALIHSFPASLMKNKDSTIDVGANAVYQTEWLRNLTDKSQMNIGIFFAIIAVVVIWFLMKKTTLGFEIRAVGLNANAAEYAGMSAKRTIILSMIISGALAGIGGVAEGLGIYSNVYVQTSSMSVGFNGMAVALLAMNSPIGIPFAAFLFGALQIGGVGMKPAAIPEEVVQIVTASIIFFVCAHYIIEKMISMRSAKKGGAN</sequence>
<evidence type="ECO:0000256" key="1">
    <source>
        <dbReference type="ARBA" id="ARBA00004651"/>
    </source>
</evidence>
<feature type="transmembrane region" description="Helical" evidence="6">
    <location>
        <begin position="83"/>
        <end position="100"/>
    </location>
</feature>